<accession>A0A9W8GLP8</accession>
<reference evidence="1" key="1">
    <citation type="submission" date="2022-07" db="EMBL/GenBank/DDBJ databases">
        <title>Phylogenomic reconstructions and comparative analyses of Kickxellomycotina fungi.</title>
        <authorList>
            <person name="Reynolds N.K."/>
            <person name="Stajich J.E."/>
            <person name="Barry K."/>
            <person name="Grigoriev I.V."/>
            <person name="Crous P."/>
            <person name="Smith M.E."/>
        </authorList>
    </citation>
    <scope>NUCLEOTIDE SEQUENCE</scope>
    <source>
        <strain evidence="1">CBS 109367</strain>
    </source>
</reference>
<proteinExistence type="predicted"/>
<protein>
    <submittedName>
        <fullName evidence="1">Uncharacterized protein</fullName>
    </submittedName>
</protein>
<organism evidence="1 2">
    <name type="scientific">Coemansia spiralis</name>
    <dbReference type="NCBI Taxonomy" id="417178"/>
    <lineage>
        <taxon>Eukaryota</taxon>
        <taxon>Fungi</taxon>
        <taxon>Fungi incertae sedis</taxon>
        <taxon>Zoopagomycota</taxon>
        <taxon>Kickxellomycotina</taxon>
        <taxon>Kickxellomycetes</taxon>
        <taxon>Kickxellales</taxon>
        <taxon>Kickxellaceae</taxon>
        <taxon>Coemansia</taxon>
    </lineage>
</organism>
<name>A0A9W8GLP8_9FUNG</name>
<dbReference type="EMBL" id="JANBTX010000035">
    <property type="protein sequence ID" value="KAJ2688974.1"/>
    <property type="molecule type" value="Genomic_DNA"/>
</dbReference>
<evidence type="ECO:0000313" key="1">
    <source>
        <dbReference type="EMBL" id="KAJ2688974.1"/>
    </source>
</evidence>
<gene>
    <name evidence="1" type="ORF">IWW39_001853</name>
</gene>
<comment type="caution">
    <text evidence="1">The sequence shown here is derived from an EMBL/GenBank/DDBJ whole genome shotgun (WGS) entry which is preliminary data.</text>
</comment>
<dbReference type="OrthoDB" id="5567837at2759"/>
<evidence type="ECO:0000313" key="2">
    <source>
        <dbReference type="Proteomes" id="UP001151516"/>
    </source>
</evidence>
<sequence length="178" mass="20144">MSSPTPSDSSLCWDGIVTLRVSFPQLVVCENCEAYEDVFFNTSTATIKQVKADIATQLGIETDEFVFDSKYDNKENKHKVDMLFAEKYLPSNYEPDVDINGDWVPFELSLFKNEKYKGTTGILLWIIDQKKDLYCTEYYYSGGQLAHGFAKNVAAFKVQYNVKTISSVPRLVGDAAKK</sequence>
<dbReference type="Proteomes" id="UP001151516">
    <property type="component" value="Unassembled WGS sequence"/>
</dbReference>
<keyword evidence="2" id="KW-1185">Reference proteome</keyword>
<dbReference type="AlphaFoldDB" id="A0A9W8GLP8"/>